<evidence type="ECO:0000313" key="3">
    <source>
        <dbReference type="EMBL" id="QPV62126.1"/>
    </source>
</evidence>
<dbReference type="GeneID" id="60589914"/>
<accession>A0A7T3FWV0</accession>
<keyword evidence="2" id="KW-0812">Transmembrane</keyword>
<feature type="transmembrane region" description="Helical" evidence="2">
    <location>
        <begin position="152"/>
        <end position="173"/>
    </location>
</feature>
<feature type="compositionally biased region" description="Basic and acidic residues" evidence="1">
    <location>
        <begin position="1"/>
        <end position="20"/>
    </location>
</feature>
<dbReference type="EMBL" id="CP065856">
    <property type="protein sequence ID" value="QPV62126.1"/>
    <property type="molecule type" value="Genomic_DNA"/>
</dbReference>
<keyword evidence="2" id="KW-0472">Membrane</keyword>
<dbReference type="AlphaFoldDB" id="A0A7T3FWV0"/>
<evidence type="ECO:0000256" key="1">
    <source>
        <dbReference type="SAM" id="MobiDB-lite"/>
    </source>
</evidence>
<protein>
    <submittedName>
        <fullName evidence="3">DUF2391 family protein</fullName>
    </submittedName>
</protein>
<dbReference type="OrthoDB" id="328136at2157"/>
<gene>
    <name evidence="3" type="ORF">I7X12_15435</name>
</gene>
<evidence type="ECO:0000313" key="4">
    <source>
        <dbReference type="Proteomes" id="UP000595001"/>
    </source>
</evidence>
<feature type="region of interest" description="Disordered" evidence="1">
    <location>
        <begin position="1"/>
        <end position="32"/>
    </location>
</feature>
<keyword evidence="4" id="KW-1185">Reference proteome</keyword>
<name>A0A7T3FWV0_9EURY</name>
<dbReference type="RefSeq" id="WP_198060942.1">
    <property type="nucleotide sequence ID" value="NZ_CP065856.1"/>
</dbReference>
<dbReference type="Proteomes" id="UP000595001">
    <property type="component" value="Chromosome"/>
</dbReference>
<reference evidence="3 4" key="1">
    <citation type="submission" date="2020-12" db="EMBL/GenBank/DDBJ databases">
        <title>Halosimplex halophilum sp. nov. and Halosimplex salinum sp. nov., two new members of the genus Halosimplex.</title>
        <authorList>
            <person name="Cui H.L."/>
        </authorList>
    </citation>
    <scope>NUCLEOTIDE SEQUENCE [LARGE SCALE GENOMIC DNA]</scope>
    <source>
        <strain evidence="3 4">YGH94</strain>
    </source>
</reference>
<feature type="transmembrane region" description="Helical" evidence="2">
    <location>
        <begin position="84"/>
        <end position="107"/>
    </location>
</feature>
<feature type="compositionally biased region" description="Acidic residues" evidence="1">
    <location>
        <begin position="21"/>
        <end position="32"/>
    </location>
</feature>
<sequence length="204" mass="22208">MSGRRGRSDDGSGRGDRVPDFEDDGDDPDMGDLFDELAELEETVDSEAEREQVRETMRTAMEVQETPVFGRVAFGFDRSDAAEALLGALLFGIPMFVEGGTYDVAVFLSDRPLYFLLTNALTLALVAGILYVADFQDVRVYQPIFGILPRKFLGVLTIPLVTAVVVMTVWGVLDWTDPWIAVCQLSVALVPMAIGAALGDLLPG</sequence>
<organism evidence="3 4">
    <name type="scientific">Halosimplex litoreum</name>
    <dbReference type="NCBI Taxonomy" id="1198301"/>
    <lineage>
        <taxon>Archaea</taxon>
        <taxon>Methanobacteriati</taxon>
        <taxon>Methanobacteriota</taxon>
        <taxon>Stenosarchaea group</taxon>
        <taxon>Halobacteria</taxon>
        <taxon>Halobacteriales</taxon>
        <taxon>Haloarculaceae</taxon>
        <taxon>Halosimplex</taxon>
    </lineage>
</organism>
<feature type="transmembrane region" description="Helical" evidence="2">
    <location>
        <begin position="179"/>
        <end position="202"/>
    </location>
</feature>
<keyword evidence="2" id="KW-1133">Transmembrane helix</keyword>
<dbReference type="Pfam" id="PF09622">
    <property type="entry name" value="DUF2391"/>
    <property type="match status" value="1"/>
</dbReference>
<feature type="transmembrane region" description="Helical" evidence="2">
    <location>
        <begin position="113"/>
        <end position="132"/>
    </location>
</feature>
<evidence type="ECO:0000256" key="2">
    <source>
        <dbReference type="SAM" id="Phobius"/>
    </source>
</evidence>
<dbReference type="InterPro" id="IPR024464">
    <property type="entry name" value="DUF2391"/>
</dbReference>
<dbReference type="KEGG" id="hlt:I7X12_15435"/>
<proteinExistence type="predicted"/>